<name>A0A0B0NQI4_GOSAR</name>
<dbReference type="Proteomes" id="UP000032142">
    <property type="component" value="Unassembled WGS sequence"/>
</dbReference>
<sequence length="31" mass="3656">MHSYSNTIHHNHIVPYMGLRGLKHALEVVWD</sequence>
<proteinExistence type="predicted"/>
<accession>A0A0B0NQI4</accession>
<evidence type="ECO:0000313" key="1">
    <source>
        <dbReference type="EMBL" id="KHG14089.1"/>
    </source>
</evidence>
<dbReference type="AlphaFoldDB" id="A0A0B0NQI4"/>
<organism evidence="1 2">
    <name type="scientific">Gossypium arboreum</name>
    <name type="common">Tree cotton</name>
    <name type="synonym">Gossypium nanking</name>
    <dbReference type="NCBI Taxonomy" id="29729"/>
    <lineage>
        <taxon>Eukaryota</taxon>
        <taxon>Viridiplantae</taxon>
        <taxon>Streptophyta</taxon>
        <taxon>Embryophyta</taxon>
        <taxon>Tracheophyta</taxon>
        <taxon>Spermatophyta</taxon>
        <taxon>Magnoliopsida</taxon>
        <taxon>eudicotyledons</taxon>
        <taxon>Gunneridae</taxon>
        <taxon>Pentapetalae</taxon>
        <taxon>rosids</taxon>
        <taxon>malvids</taxon>
        <taxon>Malvales</taxon>
        <taxon>Malvaceae</taxon>
        <taxon>Malvoideae</taxon>
        <taxon>Gossypium</taxon>
    </lineage>
</organism>
<dbReference type="EMBL" id="KN400832">
    <property type="protein sequence ID" value="KHG14089.1"/>
    <property type="molecule type" value="Genomic_DNA"/>
</dbReference>
<evidence type="ECO:0000313" key="2">
    <source>
        <dbReference type="Proteomes" id="UP000032142"/>
    </source>
</evidence>
<gene>
    <name evidence="1" type="ORF">F383_10364</name>
</gene>
<keyword evidence="2" id="KW-1185">Reference proteome</keyword>
<reference evidence="2" key="1">
    <citation type="submission" date="2014-09" db="EMBL/GenBank/DDBJ databases">
        <authorList>
            <person name="Mudge J."/>
            <person name="Ramaraj T."/>
            <person name="Lindquist I.E."/>
            <person name="Bharti A.K."/>
            <person name="Sundararajan A."/>
            <person name="Cameron C.T."/>
            <person name="Woodward J.E."/>
            <person name="May G.D."/>
            <person name="Brubaker C."/>
            <person name="Broadhvest J."/>
            <person name="Wilkins T.A."/>
        </authorList>
    </citation>
    <scope>NUCLEOTIDE SEQUENCE</scope>
    <source>
        <strain evidence="2">cv. AKA8401</strain>
    </source>
</reference>
<protein>
    <submittedName>
        <fullName evidence="1">Uncharacterized protein</fullName>
    </submittedName>
</protein>